<reference evidence="1" key="1">
    <citation type="journal article" date="2019" name="bioRxiv">
        <title>The Genome of the Zebra Mussel, Dreissena polymorpha: A Resource for Invasive Species Research.</title>
        <authorList>
            <person name="McCartney M.A."/>
            <person name="Auch B."/>
            <person name="Kono T."/>
            <person name="Mallez S."/>
            <person name="Zhang Y."/>
            <person name="Obille A."/>
            <person name="Becker A."/>
            <person name="Abrahante J.E."/>
            <person name="Garbe J."/>
            <person name="Badalamenti J.P."/>
            <person name="Herman A."/>
            <person name="Mangelson H."/>
            <person name="Liachko I."/>
            <person name="Sullivan S."/>
            <person name="Sone E.D."/>
            <person name="Koren S."/>
            <person name="Silverstein K.A.T."/>
            <person name="Beckman K.B."/>
            <person name="Gohl D.M."/>
        </authorList>
    </citation>
    <scope>NUCLEOTIDE SEQUENCE</scope>
    <source>
        <strain evidence="1">Duluth1</strain>
        <tissue evidence="1">Whole animal</tissue>
    </source>
</reference>
<proteinExistence type="predicted"/>
<comment type="caution">
    <text evidence="1">The sequence shown here is derived from an EMBL/GenBank/DDBJ whole genome shotgun (WGS) entry which is preliminary data.</text>
</comment>
<accession>A0A9D4IP14</accession>
<keyword evidence="2" id="KW-1185">Reference proteome</keyword>
<evidence type="ECO:0000313" key="2">
    <source>
        <dbReference type="Proteomes" id="UP000828390"/>
    </source>
</evidence>
<protein>
    <submittedName>
        <fullName evidence="1">Uncharacterized protein</fullName>
    </submittedName>
</protein>
<reference evidence="1" key="2">
    <citation type="submission" date="2020-11" db="EMBL/GenBank/DDBJ databases">
        <authorList>
            <person name="McCartney M.A."/>
            <person name="Auch B."/>
            <person name="Kono T."/>
            <person name="Mallez S."/>
            <person name="Becker A."/>
            <person name="Gohl D.M."/>
            <person name="Silverstein K.A.T."/>
            <person name="Koren S."/>
            <person name="Bechman K.B."/>
            <person name="Herman A."/>
            <person name="Abrahante J.E."/>
            <person name="Garbe J."/>
        </authorList>
    </citation>
    <scope>NUCLEOTIDE SEQUENCE</scope>
    <source>
        <strain evidence="1">Duluth1</strain>
        <tissue evidence="1">Whole animal</tissue>
    </source>
</reference>
<evidence type="ECO:0000313" key="1">
    <source>
        <dbReference type="EMBL" id="KAH3778563.1"/>
    </source>
</evidence>
<dbReference type="EMBL" id="JAIWYP010000009">
    <property type="protein sequence ID" value="KAH3778563.1"/>
    <property type="molecule type" value="Genomic_DNA"/>
</dbReference>
<gene>
    <name evidence="1" type="ORF">DPMN_180030</name>
</gene>
<organism evidence="1 2">
    <name type="scientific">Dreissena polymorpha</name>
    <name type="common">Zebra mussel</name>
    <name type="synonym">Mytilus polymorpha</name>
    <dbReference type="NCBI Taxonomy" id="45954"/>
    <lineage>
        <taxon>Eukaryota</taxon>
        <taxon>Metazoa</taxon>
        <taxon>Spiralia</taxon>
        <taxon>Lophotrochozoa</taxon>
        <taxon>Mollusca</taxon>
        <taxon>Bivalvia</taxon>
        <taxon>Autobranchia</taxon>
        <taxon>Heteroconchia</taxon>
        <taxon>Euheterodonta</taxon>
        <taxon>Imparidentia</taxon>
        <taxon>Neoheterodontei</taxon>
        <taxon>Myida</taxon>
        <taxon>Dreissenoidea</taxon>
        <taxon>Dreissenidae</taxon>
        <taxon>Dreissena</taxon>
    </lineage>
</organism>
<sequence length="70" mass="7983">MDGRYEYDEVVCEYLKKLNAPSCDIQCVRVARVNSEKTNIPKAKMKKNTSLTFNETTCQATELEVCAKCE</sequence>
<name>A0A9D4IP14_DREPO</name>
<dbReference type="Proteomes" id="UP000828390">
    <property type="component" value="Unassembled WGS sequence"/>
</dbReference>
<dbReference type="AlphaFoldDB" id="A0A9D4IP14"/>